<evidence type="ECO:0000313" key="3">
    <source>
        <dbReference type="Proteomes" id="UP000276215"/>
    </source>
</evidence>
<dbReference type="Proteomes" id="UP000276215">
    <property type="component" value="Unassembled WGS sequence"/>
</dbReference>
<dbReference type="EMBL" id="ML120358">
    <property type="protein sequence ID" value="RPB04452.1"/>
    <property type="molecule type" value="Genomic_DNA"/>
</dbReference>
<protein>
    <submittedName>
        <fullName evidence="2">Uncharacterized protein</fullName>
    </submittedName>
</protein>
<evidence type="ECO:0000313" key="2">
    <source>
        <dbReference type="EMBL" id="RPB04452.1"/>
    </source>
</evidence>
<feature type="transmembrane region" description="Helical" evidence="1">
    <location>
        <begin position="182"/>
        <end position="205"/>
    </location>
</feature>
<sequence>MTGSSPNGFTNIMPMRPQNSLVTFKAHLIQKKRTFLLKEQSQFQHVDLSAIMSASIKHHITIHTASPPLHQPTMPRIIDQITKPRSPNMNSVTQSVTVELLAKLLMVEMMMPGLANNLNTIWEQQELLPGGGGIVLLIADTLHLWDQLSTVMEDVRGELGFLAWTTVFWIYIKSLVKLEDWFVVFIYFFCSTATFTMLNFFPFLIQ</sequence>
<organism evidence="2 3">
    <name type="scientific">Choiromyces venosus 120613-1</name>
    <dbReference type="NCBI Taxonomy" id="1336337"/>
    <lineage>
        <taxon>Eukaryota</taxon>
        <taxon>Fungi</taxon>
        <taxon>Dikarya</taxon>
        <taxon>Ascomycota</taxon>
        <taxon>Pezizomycotina</taxon>
        <taxon>Pezizomycetes</taxon>
        <taxon>Pezizales</taxon>
        <taxon>Tuberaceae</taxon>
        <taxon>Choiromyces</taxon>
    </lineage>
</organism>
<keyword evidence="1" id="KW-0812">Transmembrane</keyword>
<evidence type="ECO:0000256" key="1">
    <source>
        <dbReference type="SAM" id="Phobius"/>
    </source>
</evidence>
<accession>A0A3N4K5F3</accession>
<keyword evidence="3" id="KW-1185">Reference proteome</keyword>
<gene>
    <name evidence="2" type="ORF">L873DRAFT_1786252</name>
</gene>
<keyword evidence="1" id="KW-0472">Membrane</keyword>
<name>A0A3N4K5F3_9PEZI</name>
<proteinExistence type="predicted"/>
<keyword evidence="1" id="KW-1133">Transmembrane helix</keyword>
<dbReference type="AlphaFoldDB" id="A0A3N4K5F3"/>
<reference evidence="2 3" key="1">
    <citation type="journal article" date="2018" name="Nat. Ecol. Evol.">
        <title>Pezizomycetes genomes reveal the molecular basis of ectomycorrhizal truffle lifestyle.</title>
        <authorList>
            <person name="Murat C."/>
            <person name="Payen T."/>
            <person name="Noel B."/>
            <person name="Kuo A."/>
            <person name="Morin E."/>
            <person name="Chen J."/>
            <person name="Kohler A."/>
            <person name="Krizsan K."/>
            <person name="Balestrini R."/>
            <person name="Da Silva C."/>
            <person name="Montanini B."/>
            <person name="Hainaut M."/>
            <person name="Levati E."/>
            <person name="Barry K.W."/>
            <person name="Belfiori B."/>
            <person name="Cichocki N."/>
            <person name="Clum A."/>
            <person name="Dockter R.B."/>
            <person name="Fauchery L."/>
            <person name="Guy J."/>
            <person name="Iotti M."/>
            <person name="Le Tacon F."/>
            <person name="Lindquist E.A."/>
            <person name="Lipzen A."/>
            <person name="Malagnac F."/>
            <person name="Mello A."/>
            <person name="Molinier V."/>
            <person name="Miyauchi S."/>
            <person name="Poulain J."/>
            <person name="Riccioni C."/>
            <person name="Rubini A."/>
            <person name="Sitrit Y."/>
            <person name="Splivallo R."/>
            <person name="Traeger S."/>
            <person name="Wang M."/>
            <person name="Zifcakova L."/>
            <person name="Wipf D."/>
            <person name="Zambonelli A."/>
            <person name="Paolocci F."/>
            <person name="Nowrousian M."/>
            <person name="Ottonello S."/>
            <person name="Baldrian P."/>
            <person name="Spatafora J.W."/>
            <person name="Henrissat B."/>
            <person name="Nagy L.G."/>
            <person name="Aury J.M."/>
            <person name="Wincker P."/>
            <person name="Grigoriev I.V."/>
            <person name="Bonfante P."/>
            <person name="Martin F.M."/>
        </authorList>
    </citation>
    <scope>NUCLEOTIDE SEQUENCE [LARGE SCALE GENOMIC DNA]</scope>
    <source>
        <strain evidence="2 3">120613-1</strain>
    </source>
</reference>